<proteinExistence type="predicted"/>
<feature type="region of interest" description="Disordered" evidence="1">
    <location>
        <begin position="420"/>
        <end position="439"/>
    </location>
</feature>
<evidence type="ECO:0000256" key="1">
    <source>
        <dbReference type="SAM" id="MobiDB-lite"/>
    </source>
</evidence>
<feature type="signal peptide" evidence="2">
    <location>
        <begin position="1"/>
        <end position="35"/>
    </location>
</feature>
<reference evidence="3 4" key="1">
    <citation type="submission" date="2019-02" db="EMBL/GenBank/DDBJ databases">
        <authorList>
            <person name="Manzano-Marin A."/>
            <person name="Manzano-Marin A."/>
        </authorList>
    </citation>
    <scope>NUCLEOTIDE SEQUENCE [LARGE SCALE GENOMIC DNA]</scope>
    <source>
        <strain evidence="3 4">ErCikochiana</strain>
    </source>
</reference>
<evidence type="ECO:0000313" key="4">
    <source>
        <dbReference type="Proteomes" id="UP000294368"/>
    </source>
</evidence>
<protein>
    <submittedName>
        <fullName evidence="3">Autotransporter beta-domain superfamily protein</fullName>
    </submittedName>
</protein>
<name>A0A451DAL5_9GAMM</name>
<organism evidence="3 4">
    <name type="scientific">Candidatus Erwinia haradaeae</name>
    <dbReference type="NCBI Taxonomy" id="1922217"/>
    <lineage>
        <taxon>Bacteria</taxon>
        <taxon>Pseudomonadati</taxon>
        <taxon>Pseudomonadota</taxon>
        <taxon>Gammaproteobacteria</taxon>
        <taxon>Enterobacterales</taxon>
        <taxon>Erwiniaceae</taxon>
        <taxon>Erwinia</taxon>
    </lineage>
</organism>
<dbReference type="SUPFAM" id="SSF103515">
    <property type="entry name" value="Autotransporter"/>
    <property type="match status" value="1"/>
</dbReference>
<dbReference type="AlphaFoldDB" id="A0A451DAL5"/>
<evidence type="ECO:0000256" key="2">
    <source>
        <dbReference type="SAM" id="SignalP"/>
    </source>
</evidence>
<dbReference type="Proteomes" id="UP000294368">
    <property type="component" value="Chromosome"/>
</dbReference>
<evidence type="ECO:0000313" key="3">
    <source>
        <dbReference type="EMBL" id="VFP83350.1"/>
    </source>
</evidence>
<feature type="chain" id="PRO_5019175687" evidence="2">
    <location>
        <begin position="36"/>
        <end position="744"/>
    </location>
</feature>
<keyword evidence="2" id="KW-0732">Signal</keyword>
<dbReference type="EMBL" id="LR217715">
    <property type="protein sequence ID" value="VFP83350.1"/>
    <property type="molecule type" value="Genomic_DNA"/>
</dbReference>
<gene>
    <name evidence="3" type="ORF">ERCIKOCA2762_604</name>
</gene>
<accession>A0A451DAL5</accession>
<dbReference type="InterPro" id="IPR036709">
    <property type="entry name" value="Autotransporte_beta_dom_sf"/>
</dbReference>
<sequence precursor="true">MKFVNNKMICIYHRRIHFVCCVLSLLIGGTQTVSAAGTEPSALNHATDDTTHITTPTPDPPAYSSIFSIVLNGKVAGGQSYRNEDEMRATIWSGQNWGTAKILPLPTPTADDDYSSFSLVHSLSADGTIAGGYAPVETDVRHAVIWSGPNWGKVTNLEHWTPEHTSVSVVNSLSADGKIAGGSSTLNRYQKNHATIWSGENWGTKTDIGIIGAKQPVSSEVLTLSADGKVAGGDFSVATHDQHGVIWSGENWQTQTHVDDSSGKEAMFFQSSEVNVISGDGKVAGGYYAGEDRNPHATIWYGDKWEHKVNLDESSKSGAISSKIYALSNDGKLAAGSSSHIPEKDFAGHPTIWYGEKWSHWLDVGALEPDFAGRSDILAFSPDGKMAIGVSMGKSVHKRPFFIYLPKYITDLSADGSSAESAASQEATSSVDSSSRSKPSMFDLSDAISTMNQVAIDTFSLMTAQQRALTNLQQGCIANSKNMCWLIHVNPATFVDKDVLPVVNVGYGLTEAFSFGGVVTRFLPSSLPKSHKINGNNLGVGLYADWHALQKFGDFYLRPAVSFNQSKIDIKRAALLHTAAGEGNTEFNGLSSSLEWGGGHSILSKNIACFWHTSIGYNAISRDAYLEARTMNFPVVSYRKINYSNIRGDAGADIRISILKPVILVSGVKIEHMLQWNSFLSKADISGQFLNNSYGNIPPMIRILKTGVIYTFNNNLSLSVFKTMTKNNEGFKSWKWLASVAGTF</sequence>